<dbReference type="AlphaFoldDB" id="A0A857MBH0"/>
<dbReference type="InterPro" id="IPR023393">
    <property type="entry name" value="START-like_dom_sf"/>
</dbReference>
<dbReference type="SUPFAM" id="SSF55961">
    <property type="entry name" value="Bet v1-like"/>
    <property type="match status" value="1"/>
</dbReference>
<gene>
    <name evidence="1" type="ORF">GII30_06055</name>
</gene>
<dbReference type="Pfam" id="PF10604">
    <property type="entry name" value="Polyketide_cyc2"/>
    <property type="match status" value="1"/>
</dbReference>
<dbReference type="CDD" id="cd07812">
    <property type="entry name" value="SRPBCC"/>
    <property type="match status" value="1"/>
</dbReference>
<protein>
    <submittedName>
        <fullName evidence="1">SRPBCC family protein</fullName>
    </submittedName>
</protein>
<name>A0A857MBH0_9ACTN</name>
<evidence type="ECO:0000313" key="1">
    <source>
        <dbReference type="EMBL" id="QHN38795.1"/>
    </source>
</evidence>
<organism evidence="1">
    <name type="scientific">Gordonia amarae</name>
    <dbReference type="NCBI Taxonomy" id="36821"/>
    <lineage>
        <taxon>Bacteria</taxon>
        <taxon>Bacillati</taxon>
        <taxon>Actinomycetota</taxon>
        <taxon>Actinomycetes</taxon>
        <taxon>Mycobacteriales</taxon>
        <taxon>Gordoniaceae</taxon>
        <taxon>Gordonia</taxon>
    </lineage>
</organism>
<dbReference type="RefSeq" id="WP_005189526.1">
    <property type="nucleotide sequence ID" value="NZ_CP045804.1"/>
</dbReference>
<sequence>MTQVRHEVQVTIARERVFAYVDDYRTVPGWMFGVTKFNPLTEQTSGVGATFDASMKLGPKTLHTTLKCTEWVENEQITLDSIDGFDVSMSWAFAGSDEDTRVTVLFDYTLPGGLAGRALGAIIEPAISGVIKHTEAALIKGVTEADAA</sequence>
<proteinExistence type="predicted"/>
<dbReference type="EMBL" id="CP045810">
    <property type="protein sequence ID" value="QHN38795.1"/>
    <property type="molecule type" value="Genomic_DNA"/>
</dbReference>
<dbReference type="InterPro" id="IPR019587">
    <property type="entry name" value="Polyketide_cyclase/dehydratase"/>
</dbReference>
<accession>A0A857MBH0</accession>
<reference evidence="1" key="1">
    <citation type="journal article" date="2021" name="Nat. Microbiol.">
        <title>Cocultivation of an ultrasmall environmental parasitic bacterium with lytic ability against bacteria associated with wastewater foams.</title>
        <authorList>
            <person name="Batinovic S."/>
            <person name="Rose J.J.A."/>
            <person name="Ratcliffe J."/>
            <person name="Seviour R.J."/>
            <person name="Petrovski S."/>
        </authorList>
    </citation>
    <scope>NUCLEOTIDE SEQUENCE</scope>
    <source>
        <strain evidence="1">CON44</strain>
    </source>
</reference>
<dbReference type="Gene3D" id="3.30.530.20">
    <property type="match status" value="1"/>
</dbReference>